<protein>
    <submittedName>
        <fullName evidence="1">Uncharacterized protein</fullName>
    </submittedName>
</protein>
<evidence type="ECO:0000313" key="2">
    <source>
        <dbReference type="Proteomes" id="UP001157006"/>
    </source>
</evidence>
<organism evidence="1 2">
    <name type="scientific">Vicia faba</name>
    <name type="common">Broad bean</name>
    <name type="synonym">Faba vulgaris</name>
    <dbReference type="NCBI Taxonomy" id="3906"/>
    <lineage>
        <taxon>Eukaryota</taxon>
        <taxon>Viridiplantae</taxon>
        <taxon>Streptophyta</taxon>
        <taxon>Embryophyta</taxon>
        <taxon>Tracheophyta</taxon>
        <taxon>Spermatophyta</taxon>
        <taxon>Magnoliopsida</taxon>
        <taxon>eudicotyledons</taxon>
        <taxon>Gunneridae</taxon>
        <taxon>Pentapetalae</taxon>
        <taxon>rosids</taxon>
        <taxon>fabids</taxon>
        <taxon>Fabales</taxon>
        <taxon>Fabaceae</taxon>
        <taxon>Papilionoideae</taxon>
        <taxon>50 kb inversion clade</taxon>
        <taxon>NPAAA clade</taxon>
        <taxon>Hologalegina</taxon>
        <taxon>IRL clade</taxon>
        <taxon>Fabeae</taxon>
        <taxon>Vicia</taxon>
    </lineage>
</organism>
<dbReference type="AlphaFoldDB" id="A0AAV0YWM1"/>
<evidence type="ECO:0000313" key="1">
    <source>
        <dbReference type="EMBL" id="CAI8588984.1"/>
    </source>
</evidence>
<accession>A0AAV0YWM1</accession>
<reference evidence="1 2" key="1">
    <citation type="submission" date="2023-01" db="EMBL/GenBank/DDBJ databases">
        <authorList>
            <person name="Kreplak J."/>
        </authorList>
    </citation>
    <scope>NUCLEOTIDE SEQUENCE [LARGE SCALE GENOMIC DNA]</scope>
</reference>
<dbReference type="Gene3D" id="1.25.10.10">
    <property type="entry name" value="Leucine-rich Repeat Variant"/>
    <property type="match status" value="1"/>
</dbReference>
<dbReference type="EMBL" id="OX451736">
    <property type="protein sequence ID" value="CAI8588984.1"/>
    <property type="molecule type" value="Genomic_DNA"/>
</dbReference>
<dbReference type="InterPro" id="IPR011989">
    <property type="entry name" value="ARM-like"/>
</dbReference>
<gene>
    <name evidence="1" type="ORF">VFH_I373160</name>
</gene>
<dbReference type="Proteomes" id="UP001157006">
    <property type="component" value="Chromosome 1L"/>
</dbReference>
<sequence length="127" mass="14592">MLKTTNKRVLMFTKWTLRKMCNENIPLRFNDQELLSVADEDKYDELFELYKVLAEEDVYLQIVEFLCHDPKYSQLALMVIGNLAPCGKAQKQELSLALSGYLSKLFLKEACWIIGNLVGGTTCHLQV</sequence>
<keyword evidence="2" id="KW-1185">Reference proteome</keyword>
<proteinExistence type="predicted"/>
<name>A0AAV0YWM1_VICFA</name>